<keyword evidence="4" id="KW-0051">Antiviral defense</keyword>
<sequence length="348" mass="37665">MQIELWNISGRSFHFGRHGMGQEESAETLTSDSLFAALVSRLAALRGGAAVDAWVRPFLGEQPSFALSSAFPRAGEVRFYPAPLSLKNSAAKPDRVDVKSIKKVRFLSEALFRRVINGEALSQTLYENCLKLNEGRLLCAAEDAPRLPAALRKDGAELWTVEQRPRVTIQRDTNQSTLYFTGQTLFAEGCGLWFGLRWLSEDPALRADLAALLADLGDSGLGGERSSGFGAASIQPAGQVELPHTPGQPWVTLSRYLPRADEISALQSEQAAYTLENVGGWAQSPGKKAERRRAVNLLAEGSVFGGLPRLAPGRVVDTQPDYNGSQPLGHPVWRSGLALAVSLNGEGR</sequence>
<accession>A0A0P6XWM8</accession>
<dbReference type="InterPro" id="IPR040932">
    <property type="entry name" value="Csm4_C"/>
</dbReference>
<feature type="domain" description="Csm4 C-terminal" evidence="5">
    <location>
        <begin position="247"/>
        <end position="342"/>
    </location>
</feature>
<evidence type="ECO:0000313" key="7">
    <source>
        <dbReference type="Proteomes" id="UP000050417"/>
    </source>
</evidence>
<protein>
    <recommendedName>
        <fullName evidence="2">CRISPR system Cms protein Csm4</fullName>
    </recommendedName>
</protein>
<evidence type="ECO:0000256" key="1">
    <source>
        <dbReference type="ARBA" id="ARBA00005772"/>
    </source>
</evidence>
<dbReference type="GO" id="GO:0003723">
    <property type="term" value="F:RNA binding"/>
    <property type="evidence" value="ECO:0007669"/>
    <property type="project" value="UniProtKB-KW"/>
</dbReference>
<evidence type="ECO:0000256" key="2">
    <source>
        <dbReference type="ARBA" id="ARBA00016109"/>
    </source>
</evidence>
<proteinExistence type="inferred from homology"/>
<dbReference type="AlphaFoldDB" id="A0A0P6XWM8"/>
<dbReference type="EMBL" id="LGCL01000034">
    <property type="protein sequence ID" value="KPL73731.1"/>
    <property type="molecule type" value="Genomic_DNA"/>
</dbReference>
<evidence type="ECO:0000256" key="3">
    <source>
        <dbReference type="ARBA" id="ARBA00022884"/>
    </source>
</evidence>
<comment type="caution">
    <text evidence="6">The sequence shown here is derived from an EMBL/GenBank/DDBJ whole genome shotgun (WGS) entry which is preliminary data.</text>
</comment>
<organism evidence="6 7">
    <name type="scientific">Ornatilinea apprima</name>
    <dbReference type="NCBI Taxonomy" id="1134406"/>
    <lineage>
        <taxon>Bacteria</taxon>
        <taxon>Bacillati</taxon>
        <taxon>Chloroflexota</taxon>
        <taxon>Anaerolineae</taxon>
        <taxon>Anaerolineales</taxon>
        <taxon>Anaerolineaceae</taxon>
        <taxon>Ornatilinea</taxon>
    </lineage>
</organism>
<keyword evidence="3" id="KW-0694">RNA-binding</keyword>
<dbReference type="STRING" id="1134406.ADN00_14260"/>
<name>A0A0P6XWM8_9CHLR</name>
<evidence type="ECO:0000256" key="4">
    <source>
        <dbReference type="ARBA" id="ARBA00023118"/>
    </source>
</evidence>
<dbReference type="NCBIfam" id="TIGR01903">
    <property type="entry name" value="cas5_csm4"/>
    <property type="match status" value="1"/>
</dbReference>
<evidence type="ECO:0000313" key="6">
    <source>
        <dbReference type="EMBL" id="KPL73731.1"/>
    </source>
</evidence>
<dbReference type="InterPro" id="IPR005510">
    <property type="entry name" value="Csm4"/>
</dbReference>
<dbReference type="Proteomes" id="UP000050417">
    <property type="component" value="Unassembled WGS sequence"/>
</dbReference>
<dbReference type="GO" id="GO:0051607">
    <property type="term" value="P:defense response to virus"/>
    <property type="evidence" value="ECO:0007669"/>
    <property type="project" value="UniProtKB-KW"/>
</dbReference>
<dbReference type="Pfam" id="PF17953">
    <property type="entry name" value="Csm4_C"/>
    <property type="match status" value="1"/>
</dbReference>
<gene>
    <name evidence="6" type="ORF">ADN00_14260</name>
</gene>
<dbReference type="OrthoDB" id="9812560at2"/>
<comment type="similarity">
    <text evidence="1">Belongs to the CRISPR-associated Csm4 family.</text>
</comment>
<evidence type="ECO:0000259" key="5">
    <source>
        <dbReference type="Pfam" id="PF17953"/>
    </source>
</evidence>
<reference evidence="6 7" key="1">
    <citation type="submission" date="2015-07" db="EMBL/GenBank/DDBJ databases">
        <title>Genome sequence of Ornatilinea apprima DSM 23815.</title>
        <authorList>
            <person name="Hemp J."/>
            <person name="Ward L.M."/>
            <person name="Pace L.A."/>
            <person name="Fischer W.W."/>
        </authorList>
    </citation>
    <scope>NUCLEOTIDE SEQUENCE [LARGE SCALE GENOMIC DNA]</scope>
    <source>
        <strain evidence="6 7">P3M-1</strain>
    </source>
</reference>
<dbReference type="RefSeq" id="WP_075063702.1">
    <property type="nucleotide sequence ID" value="NZ_LGCL01000034.1"/>
</dbReference>
<keyword evidence="7" id="KW-1185">Reference proteome</keyword>